<comment type="caution">
    <text evidence="1">The sequence shown here is derived from an EMBL/GenBank/DDBJ whole genome shotgun (WGS) entry which is preliminary data.</text>
</comment>
<name>A0ACB9J289_9ASTR</name>
<protein>
    <submittedName>
        <fullName evidence="1">Uncharacterized protein</fullName>
    </submittedName>
</protein>
<accession>A0ACB9J289</accession>
<dbReference type="EMBL" id="CM042023">
    <property type="protein sequence ID" value="KAI3814395.1"/>
    <property type="molecule type" value="Genomic_DNA"/>
</dbReference>
<proteinExistence type="predicted"/>
<sequence>MISPQTQSYRANGTSKPSRVTLDACITVSVSSLFLCFRLLSRVTSSAKCGGGGFRGDCSDGGGRRVGFSGRRGRRSCGGRGGG</sequence>
<keyword evidence="2" id="KW-1185">Reference proteome</keyword>
<reference evidence="2" key="1">
    <citation type="journal article" date="2022" name="Mol. Ecol. Resour.">
        <title>The genomes of chicory, endive, great burdock and yacon provide insights into Asteraceae palaeo-polyploidization history and plant inulin production.</title>
        <authorList>
            <person name="Fan W."/>
            <person name="Wang S."/>
            <person name="Wang H."/>
            <person name="Wang A."/>
            <person name="Jiang F."/>
            <person name="Liu H."/>
            <person name="Zhao H."/>
            <person name="Xu D."/>
            <person name="Zhang Y."/>
        </authorList>
    </citation>
    <scope>NUCLEOTIDE SEQUENCE [LARGE SCALE GENOMIC DNA]</scope>
    <source>
        <strain evidence="2">cv. Yunnan</strain>
    </source>
</reference>
<evidence type="ECO:0000313" key="1">
    <source>
        <dbReference type="EMBL" id="KAI3814395.1"/>
    </source>
</evidence>
<dbReference type="Proteomes" id="UP001056120">
    <property type="component" value="Linkage Group LG06"/>
</dbReference>
<reference evidence="1 2" key="2">
    <citation type="journal article" date="2022" name="Mol. Ecol. Resour.">
        <title>The genomes of chicory, endive, great burdock and yacon provide insights into Asteraceae paleo-polyploidization history and plant inulin production.</title>
        <authorList>
            <person name="Fan W."/>
            <person name="Wang S."/>
            <person name="Wang H."/>
            <person name="Wang A."/>
            <person name="Jiang F."/>
            <person name="Liu H."/>
            <person name="Zhao H."/>
            <person name="Xu D."/>
            <person name="Zhang Y."/>
        </authorList>
    </citation>
    <scope>NUCLEOTIDE SEQUENCE [LARGE SCALE GENOMIC DNA]</scope>
    <source>
        <strain evidence="2">cv. Yunnan</strain>
        <tissue evidence="1">Leaves</tissue>
    </source>
</reference>
<evidence type="ECO:0000313" key="2">
    <source>
        <dbReference type="Proteomes" id="UP001056120"/>
    </source>
</evidence>
<organism evidence="1 2">
    <name type="scientific">Smallanthus sonchifolius</name>
    <dbReference type="NCBI Taxonomy" id="185202"/>
    <lineage>
        <taxon>Eukaryota</taxon>
        <taxon>Viridiplantae</taxon>
        <taxon>Streptophyta</taxon>
        <taxon>Embryophyta</taxon>
        <taxon>Tracheophyta</taxon>
        <taxon>Spermatophyta</taxon>
        <taxon>Magnoliopsida</taxon>
        <taxon>eudicotyledons</taxon>
        <taxon>Gunneridae</taxon>
        <taxon>Pentapetalae</taxon>
        <taxon>asterids</taxon>
        <taxon>campanulids</taxon>
        <taxon>Asterales</taxon>
        <taxon>Asteraceae</taxon>
        <taxon>Asteroideae</taxon>
        <taxon>Heliantheae alliance</taxon>
        <taxon>Millerieae</taxon>
        <taxon>Smallanthus</taxon>
    </lineage>
</organism>
<gene>
    <name evidence="1" type="ORF">L1987_19150</name>
</gene>